<dbReference type="SUPFAM" id="SSF47413">
    <property type="entry name" value="lambda repressor-like DNA-binding domains"/>
    <property type="match status" value="1"/>
</dbReference>
<evidence type="ECO:0000256" key="1">
    <source>
        <dbReference type="ARBA" id="ARBA00023125"/>
    </source>
</evidence>
<keyword evidence="1" id="KW-0238">DNA-binding</keyword>
<dbReference type="PANTHER" id="PTHR46558:SF4">
    <property type="entry name" value="DNA-BIDING PHAGE PROTEIN"/>
    <property type="match status" value="1"/>
</dbReference>
<organism evidence="3 4">
    <name type="scientific">Anaerotruncus massiliensis</name>
    <name type="common">ex Liu et al. 2021</name>
    <dbReference type="NCBI Taxonomy" id="2321404"/>
    <lineage>
        <taxon>Bacteria</taxon>
        <taxon>Bacillati</taxon>
        <taxon>Bacillota</taxon>
        <taxon>Clostridia</taxon>
        <taxon>Eubacteriales</taxon>
        <taxon>Oscillospiraceae</taxon>
        <taxon>Anaerotruncus</taxon>
    </lineage>
</organism>
<sequence length="78" mass="9247">MDSRLRELRKKKGITQMRIQMEIGIDQSDYSKIERGERYMSLEQCRRLALLLGTSMDYLVGLTDNPEPYARSKQYQNE</sequence>
<dbReference type="AlphaFoldDB" id="A0A498CY79"/>
<keyword evidence="4" id="KW-1185">Reference proteome</keyword>
<evidence type="ECO:0000259" key="2">
    <source>
        <dbReference type="PROSITE" id="PS50943"/>
    </source>
</evidence>
<protein>
    <submittedName>
        <fullName evidence="3">XRE family transcriptional regulator</fullName>
    </submittedName>
</protein>
<accession>A0A498CY79</accession>
<dbReference type="Gene3D" id="1.10.260.40">
    <property type="entry name" value="lambda repressor-like DNA-binding domains"/>
    <property type="match status" value="1"/>
</dbReference>
<name>A0A498CY79_9FIRM</name>
<proteinExistence type="predicted"/>
<evidence type="ECO:0000313" key="3">
    <source>
        <dbReference type="EMBL" id="RLL08740.1"/>
    </source>
</evidence>
<dbReference type="RefSeq" id="WP_121587394.1">
    <property type="nucleotide sequence ID" value="NZ_RCHT01000028.1"/>
</dbReference>
<dbReference type="PROSITE" id="PS50943">
    <property type="entry name" value="HTH_CROC1"/>
    <property type="match status" value="1"/>
</dbReference>
<dbReference type="InterPro" id="IPR001387">
    <property type="entry name" value="Cro/C1-type_HTH"/>
</dbReference>
<feature type="domain" description="HTH cro/C1-type" evidence="2">
    <location>
        <begin position="5"/>
        <end position="59"/>
    </location>
</feature>
<evidence type="ECO:0000313" key="4">
    <source>
        <dbReference type="Proteomes" id="UP000276301"/>
    </source>
</evidence>
<gene>
    <name evidence="3" type="ORF">D4A47_11630</name>
</gene>
<reference evidence="3 4" key="1">
    <citation type="submission" date="2018-10" db="EMBL/GenBank/DDBJ databases">
        <title>Anaerotruncus faecis sp. nov., isolated from human feces.</title>
        <authorList>
            <person name="Wang Y.-J."/>
        </authorList>
    </citation>
    <scope>NUCLEOTIDE SEQUENCE [LARGE SCALE GENOMIC DNA]</scope>
    <source>
        <strain evidence="3 4">22A2-44</strain>
    </source>
</reference>
<dbReference type="PANTHER" id="PTHR46558">
    <property type="entry name" value="TRACRIPTIONAL REGULATORY PROTEIN-RELATED-RELATED"/>
    <property type="match status" value="1"/>
</dbReference>
<dbReference type="Pfam" id="PF12844">
    <property type="entry name" value="HTH_19"/>
    <property type="match status" value="1"/>
</dbReference>
<dbReference type="InterPro" id="IPR010982">
    <property type="entry name" value="Lambda_DNA-bd_dom_sf"/>
</dbReference>
<dbReference type="CDD" id="cd00093">
    <property type="entry name" value="HTH_XRE"/>
    <property type="match status" value="1"/>
</dbReference>
<dbReference type="GO" id="GO:0003677">
    <property type="term" value="F:DNA binding"/>
    <property type="evidence" value="ECO:0007669"/>
    <property type="project" value="UniProtKB-KW"/>
</dbReference>
<comment type="caution">
    <text evidence="3">The sequence shown here is derived from an EMBL/GenBank/DDBJ whole genome shotgun (WGS) entry which is preliminary data.</text>
</comment>
<dbReference type="SMART" id="SM00530">
    <property type="entry name" value="HTH_XRE"/>
    <property type="match status" value="1"/>
</dbReference>
<dbReference type="EMBL" id="RCHT01000028">
    <property type="protein sequence ID" value="RLL08740.1"/>
    <property type="molecule type" value="Genomic_DNA"/>
</dbReference>
<dbReference type="Proteomes" id="UP000276301">
    <property type="component" value="Unassembled WGS sequence"/>
</dbReference>